<organism evidence="1 2">
    <name type="scientific">Rhizobium quercicola</name>
    <dbReference type="NCBI Taxonomy" id="2901226"/>
    <lineage>
        <taxon>Bacteria</taxon>
        <taxon>Pseudomonadati</taxon>
        <taxon>Pseudomonadota</taxon>
        <taxon>Alphaproteobacteria</taxon>
        <taxon>Hyphomicrobiales</taxon>
        <taxon>Rhizobiaceae</taxon>
        <taxon>Rhizobium/Agrobacterium group</taxon>
        <taxon>Rhizobium</taxon>
    </lineage>
</organism>
<dbReference type="RefSeq" id="WP_231811598.1">
    <property type="nucleotide sequence ID" value="NZ_JAJOZR010000001.1"/>
</dbReference>
<comment type="caution">
    <text evidence="1">The sequence shown here is derived from an EMBL/GenBank/DDBJ whole genome shotgun (WGS) entry which is preliminary data.</text>
</comment>
<dbReference type="InterPro" id="IPR009569">
    <property type="entry name" value="AA_synth_put"/>
</dbReference>
<reference evidence="1" key="1">
    <citation type="submission" date="2021-12" db="EMBL/GenBank/DDBJ databases">
        <authorList>
            <person name="Li Y."/>
        </authorList>
    </citation>
    <scope>NUCLEOTIDE SEQUENCE</scope>
    <source>
        <strain evidence="1">DKSPLA3</strain>
    </source>
</reference>
<dbReference type="Proteomes" id="UP001139089">
    <property type="component" value="Unassembled WGS sequence"/>
</dbReference>
<dbReference type="SUPFAM" id="SSF160519">
    <property type="entry name" value="BB2672-like"/>
    <property type="match status" value="1"/>
</dbReference>
<sequence>MSENDTIGPNETIGLRRILTVVEETLVEGGRKLEKPTRRAASVAVIRNPFAGRYVEDLSPLETIGRVLGHILPERAVAALGIEGSKIESFGKAVLVGEDGELEHAAALIHPELGAPFRAILGGGAALIPSSKKRGAPGATFDIPLGHKDAARVRSHFDGMEVRVADAPRADEIAVAIAITDSGRPHPRVGGLTVDRIIGKDGVV</sequence>
<dbReference type="Pfam" id="PF06684">
    <property type="entry name" value="AA_synth"/>
    <property type="match status" value="1"/>
</dbReference>
<dbReference type="EMBL" id="JAJOZR010000001">
    <property type="protein sequence ID" value="MCD7107880.1"/>
    <property type="molecule type" value="Genomic_DNA"/>
</dbReference>
<dbReference type="InterPro" id="IPR035936">
    <property type="entry name" value="BB2672"/>
</dbReference>
<gene>
    <name evidence="1" type="ORF">LRX75_02380</name>
</gene>
<evidence type="ECO:0000313" key="2">
    <source>
        <dbReference type="Proteomes" id="UP001139089"/>
    </source>
</evidence>
<dbReference type="Gene3D" id="3.30.1330.110">
    <property type="entry name" value="BB2672"/>
    <property type="match status" value="1"/>
</dbReference>
<proteinExistence type="predicted"/>
<dbReference type="AlphaFoldDB" id="A0A9X1NNK1"/>
<accession>A0A9X1NNK1</accession>
<evidence type="ECO:0000313" key="1">
    <source>
        <dbReference type="EMBL" id="MCD7107880.1"/>
    </source>
</evidence>
<protein>
    <submittedName>
        <fullName evidence="1">Amino acid synthesis family protein</fullName>
    </submittedName>
</protein>
<name>A0A9X1NNK1_9HYPH</name>
<keyword evidence="2" id="KW-1185">Reference proteome</keyword>